<dbReference type="Proteomes" id="UP001732700">
    <property type="component" value="Chromosome 5A"/>
</dbReference>
<evidence type="ECO:0000313" key="1">
    <source>
        <dbReference type="EnsemblPlants" id="AVESA.00010b.r2.5AG0798160.1.CDS"/>
    </source>
</evidence>
<keyword evidence="2" id="KW-1185">Reference proteome</keyword>
<organism evidence="1 2">
    <name type="scientific">Avena sativa</name>
    <name type="common">Oat</name>
    <dbReference type="NCBI Taxonomy" id="4498"/>
    <lineage>
        <taxon>Eukaryota</taxon>
        <taxon>Viridiplantae</taxon>
        <taxon>Streptophyta</taxon>
        <taxon>Embryophyta</taxon>
        <taxon>Tracheophyta</taxon>
        <taxon>Spermatophyta</taxon>
        <taxon>Magnoliopsida</taxon>
        <taxon>Liliopsida</taxon>
        <taxon>Poales</taxon>
        <taxon>Poaceae</taxon>
        <taxon>BOP clade</taxon>
        <taxon>Pooideae</taxon>
        <taxon>Poodae</taxon>
        <taxon>Poeae</taxon>
        <taxon>Poeae Chloroplast Group 1 (Aveneae type)</taxon>
        <taxon>Aveninae</taxon>
        <taxon>Avena</taxon>
    </lineage>
</organism>
<dbReference type="EnsemblPlants" id="AVESA.00010b.r2.5AG0798160.1">
    <property type="protein sequence ID" value="AVESA.00010b.r2.5AG0798160.1.CDS"/>
    <property type="gene ID" value="AVESA.00010b.r2.5AG0798160"/>
</dbReference>
<name>A0ACD5XI80_AVESA</name>
<accession>A0ACD5XI80</accession>
<reference evidence="1" key="1">
    <citation type="submission" date="2021-05" db="EMBL/GenBank/DDBJ databases">
        <authorList>
            <person name="Scholz U."/>
            <person name="Mascher M."/>
            <person name="Fiebig A."/>
        </authorList>
    </citation>
    <scope>NUCLEOTIDE SEQUENCE [LARGE SCALE GENOMIC DNA]</scope>
</reference>
<evidence type="ECO:0000313" key="2">
    <source>
        <dbReference type="Proteomes" id="UP001732700"/>
    </source>
</evidence>
<proteinExistence type="predicted"/>
<sequence>MPLSQNITHMDPSRLVAVAVLLVALRPLRCHCAGDAKSLHPVVLVPGYAANHLEAQLTSAYEPPTPVCGARKGNGWFRLWPINHTAMDDPHEVACFTDQMSLVYDAVAEDYGNAAGVVTRVPFFASTRGLIGWDPVVRQLEAAGYRDGETLFGAPYDFRYSVAPRGHPSAEGARYFAALAGLVERASSLNEGRPVVLVPHSLGCALAYQFLLGRPLAWRRRFVERVVFVAAALGGFADGMNELAAGMDFGLPNLARPSRTRLARSQQSALWRLPTPMVFGDRPLVVAKNRTYTAHDIVEFLQAIGFAEGVRPYLTRVLPMWEALPPPMVPVTSIIGVGVSTPDTFRYGKDGFVGSPEVVYGDGDGDINMVSLVAVEKEWSGVEGQVLKVVRLPGVHHTEFFSDGFALKEVVAEIREAGRPANLWPKIGAQIDTHPGCEEEMNTAEGLQCFE</sequence>
<protein>
    <submittedName>
        <fullName evidence="1">Uncharacterized protein</fullName>
    </submittedName>
</protein>
<reference evidence="1" key="2">
    <citation type="submission" date="2025-09" db="UniProtKB">
        <authorList>
            <consortium name="EnsemblPlants"/>
        </authorList>
    </citation>
    <scope>IDENTIFICATION</scope>
</reference>